<keyword evidence="3" id="KW-1185">Reference proteome</keyword>
<dbReference type="Proteomes" id="UP001146120">
    <property type="component" value="Unassembled WGS sequence"/>
</dbReference>
<reference evidence="2" key="2">
    <citation type="journal article" date="2023" name="Microbiol Resour">
        <title>Decontamination and Annotation of the Draft Genome Sequence of the Oomycete Lagenidium giganteum ARSEF 373.</title>
        <authorList>
            <person name="Morgan W.R."/>
            <person name="Tartar A."/>
        </authorList>
    </citation>
    <scope>NUCLEOTIDE SEQUENCE</scope>
    <source>
        <strain evidence="2">ARSEF 373</strain>
    </source>
</reference>
<protein>
    <recommendedName>
        <fullName evidence="1">GAG-pre-integrase domain-containing protein</fullName>
    </recommendedName>
</protein>
<comment type="caution">
    <text evidence="2">The sequence shown here is derived from an EMBL/GenBank/DDBJ whole genome shotgun (WGS) entry which is preliminary data.</text>
</comment>
<reference evidence="2" key="1">
    <citation type="submission" date="2022-11" db="EMBL/GenBank/DDBJ databases">
        <authorList>
            <person name="Morgan W.R."/>
            <person name="Tartar A."/>
        </authorList>
    </citation>
    <scope>NUCLEOTIDE SEQUENCE</scope>
    <source>
        <strain evidence="2">ARSEF 373</strain>
    </source>
</reference>
<proteinExistence type="predicted"/>
<evidence type="ECO:0000313" key="3">
    <source>
        <dbReference type="Proteomes" id="UP001146120"/>
    </source>
</evidence>
<name>A0AAV2Z5L6_9STRA</name>
<dbReference type="InterPro" id="IPR025724">
    <property type="entry name" value="GAG-pre-integrase_dom"/>
</dbReference>
<dbReference type="AlphaFoldDB" id="A0AAV2Z5L6"/>
<evidence type="ECO:0000313" key="2">
    <source>
        <dbReference type="EMBL" id="DBA02668.1"/>
    </source>
</evidence>
<accession>A0AAV2Z5L6</accession>
<organism evidence="2 3">
    <name type="scientific">Lagenidium giganteum</name>
    <dbReference type="NCBI Taxonomy" id="4803"/>
    <lineage>
        <taxon>Eukaryota</taxon>
        <taxon>Sar</taxon>
        <taxon>Stramenopiles</taxon>
        <taxon>Oomycota</taxon>
        <taxon>Peronosporomycetes</taxon>
        <taxon>Pythiales</taxon>
        <taxon>Pythiaceae</taxon>
    </lineage>
</organism>
<dbReference type="EMBL" id="DAKRPA010000028">
    <property type="protein sequence ID" value="DBA02668.1"/>
    <property type="molecule type" value="Genomic_DNA"/>
</dbReference>
<evidence type="ECO:0000259" key="1">
    <source>
        <dbReference type="Pfam" id="PF13976"/>
    </source>
</evidence>
<dbReference type="Pfam" id="PF13976">
    <property type="entry name" value="gag_pre-integrs"/>
    <property type="match status" value="1"/>
</dbReference>
<gene>
    <name evidence="2" type="ORF">N0F65_010493</name>
</gene>
<feature type="domain" description="GAG-pre-integrase" evidence="1">
    <location>
        <begin position="16"/>
        <end position="54"/>
    </location>
</feature>
<sequence length="124" mass="14323">MSDERGSSKSQRLVANYTAADRVGSLQVWHERLAHINPQYLKMMVDRGLAGKQKRKRHRKKLDRKLTPPNELVFADLLFPGRHNGTRYAAALVITLSFERSVKWCFPHQGHTGYATLRHYPNVQ</sequence>